<dbReference type="AlphaFoldDB" id="A0A1I3R362"/>
<gene>
    <name evidence="1" type="ORF">SAMN04488082_1033</name>
</gene>
<dbReference type="EMBL" id="FORX01000003">
    <property type="protein sequence ID" value="SFJ40480.1"/>
    <property type="molecule type" value="Genomic_DNA"/>
</dbReference>
<dbReference type="Proteomes" id="UP000198635">
    <property type="component" value="Unassembled WGS sequence"/>
</dbReference>
<evidence type="ECO:0000313" key="1">
    <source>
        <dbReference type="EMBL" id="SFJ40480.1"/>
    </source>
</evidence>
<sequence>MQKIGSISPQGVKEFGFLLGLLPFLSHLEIQNGIVSQDIGSSSKLDVDLTMILGRINGQFLVDKALANKLKNIPDQNSDFDLCENDAFFRLRGQFCDIEVPKVEQFKFSLDQFAWDDSSSSTHVLTINIDSGSPESKAFKSAVVGKGPATIELLEGGDWRIRGGKGSIYRGTPQDLVTDKPVLRSLCADVLPQIKGEGWKCSICDAAASASQRSYLIAEITVGSGLTIRLHEELFELFLWDRVFLDA</sequence>
<evidence type="ECO:0000313" key="2">
    <source>
        <dbReference type="Proteomes" id="UP000198635"/>
    </source>
</evidence>
<organism evidence="1 2">
    <name type="scientific">Desulfomicrobium apsheronum</name>
    <dbReference type="NCBI Taxonomy" id="52560"/>
    <lineage>
        <taxon>Bacteria</taxon>
        <taxon>Pseudomonadati</taxon>
        <taxon>Thermodesulfobacteriota</taxon>
        <taxon>Desulfovibrionia</taxon>
        <taxon>Desulfovibrionales</taxon>
        <taxon>Desulfomicrobiaceae</taxon>
        <taxon>Desulfomicrobium</taxon>
    </lineage>
</organism>
<protein>
    <submittedName>
        <fullName evidence="1">Uncharacterized protein</fullName>
    </submittedName>
</protein>
<name>A0A1I3R362_9BACT</name>
<reference evidence="2" key="1">
    <citation type="submission" date="2016-10" db="EMBL/GenBank/DDBJ databases">
        <authorList>
            <person name="Varghese N."/>
            <person name="Submissions S."/>
        </authorList>
    </citation>
    <scope>NUCLEOTIDE SEQUENCE [LARGE SCALE GENOMIC DNA]</scope>
    <source>
        <strain evidence="2">DSM 5918</strain>
    </source>
</reference>
<dbReference type="RefSeq" id="WP_092372873.1">
    <property type="nucleotide sequence ID" value="NZ_FORX01000003.1"/>
</dbReference>
<proteinExistence type="predicted"/>
<keyword evidence="2" id="KW-1185">Reference proteome</keyword>
<accession>A0A1I3R362</accession>